<dbReference type="AlphaFoldDB" id="A0A9P5MW84"/>
<comment type="caution">
    <text evidence="2">The sequence shown here is derived from an EMBL/GenBank/DDBJ whole genome shotgun (WGS) entry which is preliminary data.</text>
</comment>
<dbReference type="OrthoDB" id="3071736at2759"/>
<evidence type="ECO:0000313" key="2">
    <source>
        <dbReference type="EMBL" id="KAF8480289.1"/>
    </source>
</evidence>
<name>A0A9P5MW84_9AGAM</name>
<dbReference type="Proteomes" id="UP000759537">
    <property type="component" value="Unassembled WGS sequence"/>
</dbReference>
<feature type="compositionally biased region" description="Low complexity" evidence="1">
    <location>
        <begin position="41"/>
        <end position="56"/>
    </location>
</feature>
<feature type="compositionally biased region" description="Polar residues" evidence="1">
    <location>
        <begin position="92"/>
        <end position="120"/>
    </location>
</feature>
<evidence type="ECO:0000256" key="1">
    <source>
        <dbReference type="SAM" id="MobiDB-lite"/>
    </source>
</evidence>
<reference evidence="2" key="2">
    <citation type="journal article" date="2020" name="Nat. Commun.">
        <title>Large-scale genome sequencing of mycorrhizal fungi provides insights into the early evolution of symbiotic traits.</title>
        <authorList>
            <person name="Miyauchi S."/>
            <person name="Kiss E."/>
            <person name="Kuo A."/>
            <person name="Drula E."/>
            <person name="Kohler A."/>
            <person name="Sanchez-Garcia M."/>
            <person name="Morin E."/>
            <person name="Andreopoulos B."/>
            <person name="Barry K.W."/>
            <person name="Bonito G."/>
            <person name="Buee M."/>
            <person name="Carver A."/>
            <person name="Chen C."/>
            <person name="Cichocki N."/>
            <person name="Clum A."/>
            <person name="Culley D."/>
            <person name="Crous P.W."/>
            <person name="Fauchery L."/>
            <person name="Girlanda M."/>
            <person name="Hayes R.D."/>
            <person name="Keri Z."/>
            <person name="LaButti K."/>
            <person name="Lipzen A."/>
            <person name="Lombard V."/>
            <person name="Magnuson J."/>
            <person name="Maillard F."/>
            <person name="Murat C."/>
            <person name="Nolan M."/>
            <person name="Ohm R.A."/>
            <person name="Pangilinan J."/>
            <person name="Pereira M.F."/>
            <person name="Perotto S."/>
            <person name="Peter M."/>
            <person name="Pfister S."/>
            <person name="Riley R."/>
            <person name="Sitrit Y."/>
            <person name="Stielow J.B."/>
            <person name="Szollosi G."/>
            <person name="Zifcakova L."/>
            <person name="Stursova M."/>
            <person name="Spatafora J.W."/>
            <person name="Tedersoo L."/>
            <person name="Vaario L.M."/>
            <person name="Yamada A."/>
            <person name="Yan M."/>
            <person name="Wang P."/>
            <person name="Xu J."/>
            <person name="Bruns T."/>
            <person name="Baldrian P."/>
            <person name="Vilgalys R."/>
            <person name="Dunand C."/>
            <person name="Henrissat B."/>
            <person name="Grigoriev I.V."/>
            <person name="Hibbett D."/>
            <person name="Nagy L.G."/>
            <person name="Martin F.M."/>
        </authorList>
    </citation>
    <scope>NUCLEOTIDE SEQUENCE</scope>
    <source>
        <strain evidence="2">Prilba</strain>
    </source>
</reference>
<proteinExistence type="predicted"/>
<keyword evidence="3" id="KW-1185">Reference proteome</keyword>
<accession>A0A9P5MW84</accession>
<reference evidence="2" key="1">
    <citation type="submission" date="2019-10" db="EMBL/GenBank/DDBJ databases">
        <authorList>
            <consortium name="DOE Joint Genome Institute"/>
            <person name="Kuo A."/>
            <person name="Miyauchi S."/>
            <person name="Kiss E."/>
            <person name="Drula E."/>
            <person name="Kohler A."/>
            <person name="Sanchez-Garcia M."/>
            <person name="Andreopoulos B."/>
            <person name="Barry K.W."/>
            <person name="Bonito G."/>
            <person name="Buee M."/>
            <person name="Carver A."/>
            <person name="Chen C."/>
            <person name="Cichocki N."/>
            <person name="Clum A."/>
            <person name="Culley D."/>
            <person name="Crous P.W."/>
            <person name="Fauchery L."/>
            <person name="Girlanda M."/>
            <person name="Hayes R."/>
            <person name="Keri Z."/>
            <person name="LaButti K."/>
            <person name="Lipzen A."/>
            <person name="Lombard V."/>
            <person name="Magnuson J."/>
            <person name="Maillard F."/>
            <person name="Morin E."/>
            <person name="Murat C."/>
            <person name="Nolan M."/>
            <person name="Ohm R."/>
            <person name="Pangilinan J."/>
            <person name="Pereira M."/>
            <person name="Perotto S."/>
            <person name="Peter M."/>
            <person name="Riley R."/>
            <person name="Sitrit Y."/>
            <person name="Stielow B."/>
            <person name="Szollosi G."/>
            <person name="Zifcakova L."/>
            <person name="Stursova M."/>
            <person name="Spatafora J.W."/>
            <person name="Tedersoo L."/>
            <person name="Vaario L.-M."/>
            <person name="Yamada A."/>
            <person name="Yan M."/>
            <person name="Wang P."/>
            <person name="Xu J."/>
            <person name="Bruns T."/>
            <person name="Baldrian P."/>
            <person name="Vilgalys R."/>
            <person name="Henrissat B."/>
            <person name="Grigoriev I.V."/>
            <person name="Hibbett D."/>
            <person name="Nagy L.G."/>
            <person name="Martin F.M."/>
        </authorList>
    </citation>
    <scope>NUCLEOTIDE SEQUENCE</scope>
    <source>
        <strain evidence="2">Prilba</strain>
    </source>
</reference>
<evidence type="ECO:0000313" key="3">
    <source>
        <dbReference type="Proteomes" id="UP000759537"/>
    </source>
</evidence>
<organism evidence="2 3">
    <name type="scientific">Russula ochroleuca</name>
    <dbReference type="NCBI Taxonomy" id="152965"/>
    <lineage>
        <taxon>Eukaryota</taxon>
        <taxon>Fungi</taxon>
        <taxon>Dikarya</taxon>
        <taxon>Basidiomycota</taxon>
        <taxon>Agaricomycotina</taxon>
        <taxon>Agaricomycetes</taxon>
        <taxon>Russulales</taxon>
        <taxon>Russulaceae</taxon>
        <taxon>Russula</taxon>
    </lineage>
</organism>
<sequence>MSISSSPALDSAPFPASADKLFKVYPSGLAAGEASRWSIASTSLPTRRSPTPTPNSMPILPTFIRPSSKPKRELPSIRTRLLSTFGLRPRNSAPSSPTTGSAFPSNSRRNSHRTSWNSATTRRRRVDSNVTLNTPRGEKRLIVSGLEEGNLDAELAVKRWCESFGEIRRISHKDGALHVSWKKASVADMARVYIKDVGSVGLSWITESRLF</sequence>
<dbReference type="EMBL" id="WHVB01000008">
    <property type="protein sequence ID" value="KAF8480289.1"/>
    <property type="molecule type" value="Genomic_DNA"/>
</dbReference>
<feature type="region of interest" description="Disordered" evidence="1">
    <location>
        <begin position="41"/>
        <end position="126"/>
    </location>
</feature>
<protein>
    <submittedName>
        <fullName evidence="2">Uncharacterized protein</fullName>
    </submittedName>
</protein>
<gene>
    <name evidence="2" type="ORF">DFH94DRAFT_469178</name>
</gene>